<dbReference type="PANTHER" id="PTHR35908:SF1">
    <property type="entry name" value="CONSERVED PROTEIN"/>
    <property type="match status" value="1"/>
</dbReference>
<evidence type="ECO:0000313" key="2">
    <source>
        <dbReference type="EMBL" id="SNS89767.1"/>
    </source>
</evidence>
<organism evidence="2 3">
    <name type="scientific">Rhodococcoides kyotonense</name>
    <dbReference type="NCBI Taxonomy" id="398843"/>
    <lineage>
        <taxon>Bacteria</taxon>
        <taxon>Bacillati</taxon>
        <taxon>Actinomycetota</taxon>
        <taxon>Actinomycetes</taxon>
        <taxon>Mycobacteriales</taxon>
        <taxon>Nocardiaceae</taxon>
        <taxon>Rhodococcoides</taxon>
    </lineage>
</organism>
<dbReference type="AlphaFoldDB" id="A0A239I876"/>
<sequence>MTAPKIDVDYTVLDCPDTEALATFYGKVLGWKIASTDDSWTVLQGPGELRLAFQKAPDFVPLDWPSDGIKIHLDLVVDDMAASEDYVLGLGATKLEGNENHPGFTVFRDPVGHIFCLCRRN</sequence>
<dbReference type="EMBL" id="FZOW01000006">
    <property type="protein sequence ID" value="SNS89767.1"/>
    <property type="molecule type" value="Genomic_DNA"/>
</dbReference>
<name>A0A239I876_9NOCA</name>
<dbReference type="STRING" id="398843.A3K89_06575"/>
<dbReference type="RefSeq" id="WP_089246650.1">
    <property type="nucleotide sequence ID" value="NZ_FZOW01000006.1"/>
</dbReference>
<protein>
    <recommendedName>
        <fullName evidence="1">VOC domain-containing protein</fullName>
    </recommendedName>
</protein>
<dbReference type="InterPro" id="IPR029068">
    <property type="entry name" value="Glyas_Bleomycin-R_OHBP_Dase"/>
</dbReference>
<evidence type="ECO:0000259" key="1">
    <source>
        <dbReference type="PROSITE" id="PS51819"/>
    </source>
</evidence>
<dbReference type="OrthoDB" id="1645442at2"/>
<dbReference type="Proteomes" id="UP000198327">
    <property type="component" value="Unassembled WGS sequence"/>
</dbReference>
<dbReference type="PROSITE" id="PS51819">
    <property type="entry name" value="VOC"/>
    <property type="match status" value="1"/>
</dbReference>
<gene>
    <name evidence="2" type="ORF">SAMN05421642_106272</name>
</gene>
<proteinExistence type="predicted"/>
<dbReference type="PANTHER" id="PTHR35908">
    <property type="entry name" value="HYPOTHETICAL FUSION PROTEIN"/>
    <property type="match status" value="1"/>
</dbReference>
<keyword evidence="3" id="KW-1185">Reference proteome</keyword>
<dbReference type="Pfam" id="PF18029">
    <property type="entry name" value="Glyoxalase_6"/>
    <property type="match status" value="1"/>
</dbReference>
<dbReference type="Gene3D" id="3.10.180.10">
    <property type="entry name" value="2,3-Dihydroxybiphenyl 1,2-Dioxygenase, domain 1"/>
    <property type="match status" value="1"/>
</dbReference>
<dbReference type="SUPFAM" id="SSF54593">
    <property type="entry name" value="Glyoxalase/Bleomycin resistance protein/Dihydroxybiphenyl dioxygenase"/>
    <property type="match status" value="1"/>
</dbReference>
<accession>A0A239I876</accession>
<dbReference type="InterPro" id="IPR037523">
    <property type="entry name" value="VOC_core"/>
</dbReference>
<evidence type="ECO:0000313" key="3">
    <source>
        <dbReference type="Proteomes" id="UP000198327"/>
    </source>
</evidence>
<dbReference type="InterPro" id="IPR041581">
    <property type="entry name" value="Glyoxalase_6"/>
</dbReference>
<feature type="domain" description="VOC" evidence="1">
    <location>
        <begin position="7"/>
        <end position="120"/>
    </location>
</feature>
<reference evidence="3" key="1">
    <citation type="submission" date="2017-06" db="EMBL/GenBank/DDBJ databases">
        <authorList>
            <person name="Varghese N."/>
            <person name="Submissions S."/>
        </authorList>
    </citation>
    <scope>NUCLEOTIDE SEQUENCE [LARGE SCALE GENOMIC DNA]</scope>
    <source>
        <strain evidence="3">JCM 23211</strain>
    </source>
</reference>